<evidence type="ECO:0000313" key="2">
    <source>
        <dbReference type="Proteomes" id="UP000183002"/>
    </source>
</evidence>
<name>A0A1H8D8M0_9RHOB</name>
<protein>
    <recommendedName>
        <fullName evidence="3">DUF3445 domain-containing protein</fullName>
    </recommendedName>
</protein>
<proteinExistence type="predicted"/>
<dbReference type="STRING" id="1077947.SAMN05216227_100694"/>
<dbReference type="Pfam" id="PF11927">
    <property type="entry name" value="HODM_asu-like"/>
    <property type="match status" value="1"/>
</dbReference>
<evidence type="ECO:0008006" key="3">
    <source>
        <dbReference type="Google" id="ProtNLM"/>
    </source>
</evidence>
<sequence length="275" mass="29768">MGLAYLALSRQIMGMNAILNHTLPALPWMEPALARLPGMRPVLDDAWTVQTETFAAQMAARDRLIADAAPVHALLPAGQAAAEEVYALMLARLRGTPGYAVTDASVTRPDGVGVPLRPDAPPQTLGRLVQEDVCLLTPGGMGEHTLSGAILCFPASWTLAEKLGRPMTAIHTPVRAYDGDMARRVQRLLDGVRVGQPLWRMNHNLYASADLFHPRPEAAPRLDAVPLYLRAERQCLLRLPQTGAIVFTIHTYLMRLADLGVGARAALFVAHGVAQ</sequence>
<dbReference type="InterPro" id="IPR021848">
    <property type="entry name" value="HODM_asu-like"/>
</dbReference>
<accession>A0A1H8D8M0</accession>
<organism evidence="1 2">
    <name type="scientific">Pseudorhodobacter antarcticus</name>
    <dbReference type="NCBI Taxonomy" id="1077947"/>
    <lineage>
        <taxon>Bacteria</taxon>
        <taxon>Pseudomonadati</taxon>
        <taxon>Pseudomonadota</taxon>
        <taxon>Alphaproteobacteria</taxon>
        <taxon>Rhodobacterales</taxon>
        <taxon>Paracoccaceae</taxon>
        <taxon>Pseudorhodobacter</taxon>
    </lineage>
</organism>
<evidence type="ECO:0000313" key="1">
    <source>
        <dbReference type="EMBL" id="SEN02827.1"/>
    </source>
</evidence>
<keyword evidence="2" id="KW-1185">Reference proteome</keyword>
<dbReference type="Proteomes" id="UP000183002">
    <property type="component" value="Unassembled WGS sequence"/>
</dbReference>
<gene>
    <name evidence="1" type="ORF">SAMN05216227_100694</name>
</gene>
<dbReference type="AlphaFoldDB" id="A0A1H8D8M0"/>
<reference evidence="1 2" key="1">
    <citation type="submission" date="2016-10" db="EMBL/GenBank/DDBJ databases">
        <authorList>
            <person name="de Groot N.N."/>
        </authorList>
    </citation>
    <scope>NUCLEOTIDE SEQUENCE [LARGE SCALE GENOMIC DNA]</scope>
    <source>
        <strain evidence="1 2">CGMCC 1.10836</strain>
    </source>
</reference>
<dbReference type="EMBL" id="FOCO01000006">
    <property type="protein sequence ID" value="SEN02827.1"/>
    <property type="molecule type" value="Genomic_DNA"/>
</dbReference>